<dbReference type="OMA" id="CHTRSGE"/>
<sequence>MGENNRDDCEAEAPLRHVSCYLDAVFGEVAAVFDLKASFFQVSLPQESRASFQCRTEAGRFVELTRLPTEYKRCLEILRTVARVLVGGPVIVRSGCAESKSLKIRVLFVNVRISGPR</sequence>
<evidence type="ECO:0000313" key="1">
    <source>
        <dbReference type="EMBL" id="CCC53720.1"/>
    </source>
</evidence>
<dbReference type="EMBL" id="HE573027">
    <property type="protein sequence ID" value="CCC53720.1"/>
    <property type="molecule type" value="Genomic_DNA"/>
</dbReference>
<accession>G0UD10</accession>
<proteinExistence type="predicted"/>
<protein>
    <recommendedName>
        <fullName evidence="2">Reverse transcriptase domain-containing protein</fullName>
    </recommendedName>
</protein>
<evidence type="ECO:0008006" key="2">
    <source>
        <dbReference type="Google" id="ProtNLM"/>
    </source>
</evidence>
<name>G0UD10_TRYVY</name>
<gene>
    <name evidence="1" type="ORF">TVY486_1112040</name>
</gene>
<dbReference type="AlphaFoldDB" id="G0UD10"/>
<reference evidence="1" key="1">
    <citation type="journal article" date="2012" name="Proc. Natl. Acad. Sci. U.S.A.">
        <title>Antigenic diversity is generated by distinct evolutionary mechanisms in African trypanosome species.</title>
        <authorList>
            <person name="Jackson A.P."/>
            <person name="Berry A."/>
            <person name="Aslett M."/>
            <person name="Allison H.C."/>
            <person name="Burton P."/>
            <person name="Vavrova-Anderson J."/>
            <person name="Brown R."/>
            <person name="Browne H."/>
            <person name="Corton N."/>
            <person name="Hauser H."/>
            <person name="Gamble J."/>
            <person name="Gilderthorp R."/>
            <person name="Marcello L."/>
            <person name="McQuillan J."/>
            <person name="Otto T.D."/>
            <person name="Quail M.A."/>
            <person name="Sanders M.J."/>
            <person name="van Tonder A."/>
            <person name="Ginger M.L."/>
            <person name="Field M.C."/>
            <person name="Barry J.D."/>
            <person name="Hertz-Fowler C."/>
            <person name="Berriman M."/>
        </authorList>
    </citation>
    <scope>NUCLEOTIDE SEQUENCE</scope>
    <source>
        <strain evidence="1">Y486</strain>
    </source>
</reference>
<dbReference type="VEuPathDB" id="TriTrypDB:TvY486_1112040"/>
<organism evidence="1">
    <name type="scientific">Trypanosoma vivax (strain Y486)</name>
    <dbReference type="NCBI Taxonomy" id="1055687"/>
    <lineage>
        <taxon>Eukaryota</taxon>
        <taxon>Discoba</taxon>
        <taxon>Euglenozoa</taxon>
        <taxon>Kinetoplastea</taxon>
        <taxon>Metakinetoplastina</taxon>
        <taxon>Trypanosomatida</taxon>
        <taxon>Trypanosomatidae</taxon>
        <taxon>Trypanosoma</taxon>
        <taxon>Duttonella</taxon>
    </lineage>
</organism>